<reference evidence="2" key="1">
    <citation type="submission" date="2016-10" db="EMBL/GenBank/DDBJ databases">
        <authorList>
            <person name="Varghese N."/>
            <person name="Submissions S."/>
        </authorList>
    </citation>
    <scope>NUCLEOTIDE SEQUENCE [LARGE SCALE GENOMIC DNA]</scope>
    <source>
        <strain evidence="2">DSM 6150</strain>
    </source>
</reference>
<accession>A0A1I4WKE8</accession>
<dbReference type="Proteomes" id="UP000242869">
    <property type="component" value="Unassembled WGS sequence"/>
</dbReference>
<organism evidence="1 2">
    <name type="scientific">Formivibrio citricus</name>
    <dbReference type="NCBI Taxonomy" id="83765"/>
    <lineage>
        <taxon>Bacteria</taxon>
        <taxon>Pseudomonadati</taxon>
        <taxon>Pseudomonadota</taxon>
        <taxon>Betaproteobacteria</taxon>
        <taxon>Neisseriales</taxon>
        <taxon>Chitinibacteraceae</taxon>
        <taxon>Formivibrio</taxon>
    </lineage>
</organism>
<proteinExistence type="predicted"/>
<name>A0A1I4WKE8_9NEIS</name>
<protein>
    <submittedName>
        <fullName evidence="1">Uncharacterized protein</fullName>
    </submittedName>
</protein>
<dbReference type="EMBL" id="FOVE01000003">
    <property type="protein sequence ID" value="SFN14324.1"/>
    <property type="molecule type" value="Genomic_DNA"/>
</dbReference>
<evidence type="ECO:0000313" key="1">
    <source>
        <dbReference type="EMBL" id="SFN14324.1"/>
    </source>
</evidence>
<sequence length="80" mass="9255">MNLIFPGQEHIQISHCQNMPLPVSIALGINTTETLNYKKNIWHSHNTGHTTRNKLDKRTNIKRKNAHLYVIMHDIKNTGL</sequence>
<dbReference type="STRING" id="83765.SAMN05660284_00674"/>
<evidence type="ECO:0000313" key="2">
    <source>
        <dbReference type="Proteomes" id="UP000242869"/>
    </source>
</evidence>
<dbReference type="AlphaFoldDB" id="A0A1I4WKE8"/>
<gene>
    <name evidence="1" type="ORF">SAMN05660284_00674</name>
</gene>
<keyword evidence="2" id="KW-1185">Reference proteome</keyword>